<evidence type="ECO:0000256" key="2">
    <source>
        <dbReference type="SAM" id="SignalP"/>
    </source>
</evidence>
<dbReference type="RefSeq" id="XP_001015340.1">
    <property type="nucleotide sequence ID" value="XM_001015340.3"/>
</dbReference>
<name>Q23F10_TETTS</name>
<dbReference type="InParanoid" id="Q23F10"/>
<dbReference type="KEGG" id="tet:TTHERM_00641230"/>
<keyword evidence="1 3" id="KW-0812">Transmembrane</keyword>
<keyword evidence="1" id="KW-1133">Transmembrane helix</keyword>
<evidence type="ECO:0000313" key="3">
    <source>
        <dbReference type="EMBL" id="EAR95095.1"/>
    </source>
</evidence>
<feature type="signal peptide" evidence="2">
    <location>
        <begin position="1"/>
        <end position="22"/>
    </location>
</feature>
<dbReference type="AlphaFoldDB" id="Q23F10"/>
<proteinExistence type="predicted"/>
<evidence type="ECO:0000256" key="1">
    <source>
        <dbReference type="SAM" id="Phobius"/>
    </source>
</evidence>
<sequence length="397" mass="46538">MKKKLFFLLVILKALLLSNVTSLQKSISYQKLDKEFNPSQCQSIITNLKANQIENVCVTNEILLQVPLDQQESFNLFKVGLGKPEKLQFEIQDISDMLSQASEWSMKGIYKEFEEENKQRLRFLSNSAEYQKENGELSNRLKLIKIVQLHKFIVFDSISQSSYISNRKLDIFNLINQIQKCKQFTYLQVQDHDSFLLACDNKIVEKKENLLKEYEYTNDTDLGVNQKLAILNNNQIYIHDQEKVCNLKGKCFKVDKSYLIKNINHFNMDLFQIQLKSTESSDIDYFVNIPYNIYQLRSFQRDCQICSLKNQNCQLDCFNRKKSSQNTTQQYESLMYFAIYFILSILVITAIVCSFLLNRDKKSFQEMIQTVATFKHPIGLQKIELPQISTEISYLKS</sequence>
<feature type="transmembrane region" description="Helical" evidence="1">
    <location>
        <begin position="334"/>
        <end position="357"/>
    </location>
</feature>
<accession>Q23F10</accession>
<dbReference type="Proteomes" id="UP000009168">
    <property type="component" value="Unassembled WGS sequence"/>
</dbReference>
<dbReference type="EMBL" id="GG662707">
    <property type="protein sequence ID" value="EAR95095.1"/>
    <property type="molecule type" value="Genomic_DNA"/>
</dbReference>
<dbReference type="GeneID" id="7831655"/>
<gene>
    <name evidence="3" type="ORF">TTHERM_00641230</name>
</gene>
<keyword evidence="2" id="KW-0732">Signal</keyword>
<evidence type="ECO:0000313" key="4">
    <source>
        <dbReference type="Proteomes" id="UP000009168"/>
    </source>
</evidence>
<reference evidence="4" key="1">
    <citation type="journal article" date="2006" name="PLoS Biol.">
        <title>Macronuclear genome sequence of the ciliate Tetrahymena thermophila, a model eukaryote.</title>
        <authorList>
            <person name="Eisen J.A."/>
            <person name="Coyne R.S."/>
            <person name="Wu M."/>
            <person name="Wu D."/>
            <person name="Thiagarajan M."/>
            <person name="Wortman J.R."/>
            <person name="Badger J.H."/>
            <person name="Ren Q."/>
            <person name="Amedeo P."/>
            <person name="Jones K.M."/>
            <person name="Tallon L.J."/>
            <person name="Delcher A.L."/>
            <person name="Salzberg S.L."/>
            <person name="Silva J.C."/>
            <person name="Haas B.J."/>
            <person name="Majoros W.H."/>
            <person name="Farzad M."/>
            <person name="Carlton J.M."/>
            <person name="Smith R.K. Jr."/>
            <person name="Garg J."/>
            <person name="Pearlman R.E."/>
            <person name="Karrer K.M."/>
            <person name="Sun L."/>
            <person name="Manning G."/>
            <person name="Elde N.C."/>
            <person name="Turkewitz A.P."/>
            <person name="Asai D.J."/>
            <person name="Wilkes D.E."/>
            <person name="Wang Y."/>
            <person name="Cai H."/>
            <person name="Collins K."/>
            <person name="Stewart B.A."/>
            <person name="Lee S.R."/>
            <person name="Wilamowska K."/>
            <person name="Weinberg Z."/>
            <person name="Ruzzo W.L."/>
            <person name="Wloga D."/>
            <person name="Gaertig J."/>
            <person name="Frankel J."/>
            <person name="Tsao C.-C."/>
            <person name="Gorovsky M.A."/>
            <person name="Keeling P.J."/>
            <person name="Waller R.F."/>
            <person name="Patron N.J."/>
            <person name="Cherry J.M."/>
            <person name="Stover N.A."/>
            <person name="Krieger C.J."/>
            <person name="del Toro C."/>
            <person name="Ryder H.F."/>
            <person name="Williamson S.C."/>
            <person name="Barbeau R.A."/>
            <person name="Hamilton E.P."/>
            <person name="Orias E."/>
        </authorList>
    </citation>
    <scope>NUCLEOTIDE SEQUENCE [LARGE SCALE GENOMIC DNA]</scope>
    <source>
        <strain evidence="4">SB210</strain>
    </source>
</reference>
<protein>
    <submittedName>
        <fullName evidence="3">Transmembrane protein, putative</fullName>
    </submittedName>
</protein>
<keyword evidence="1" id="KW-0472">Membrane</keyword>
<organism evidence="3 4">
    <name type="scientific">Tetrahymena thermophila (strain SB210)</name>
    <dbReference type="NCBI Taxonomy" id="312017"/>
    <lineage>
        <taxon>Eukaryota</taxon>
        <taxon>Sar</taxon>
        <taxon>Alveolata</taxon>
        <taxon>Ciliophora</taxon>
        <taxon>Intramacronucleata</taxon>
        <taxon>Oligohymenophorea</taxon>
        <taxon>Hymenostomatida</taxon>
        <taxon>Tetrahymenina</taxon>
        <taxon>Tetrahymenidae</taxon>
        <taxon>Tetrahymena</taxon>
    </lineage>
</organism>
<feature type="chain" id="PRO_5004201708" evidence="2">
    <location>
        <begin position="23"/>
        <end position="397"/>
    </location>
</feature>
<dbReference type="HOGENOM" id="CLU_695395_0_0_1"/>
<keyword evidence="4" id="KW-1185">Reference proteome</keyword>